<organism evidence="2 3">
    <name type="scientific">Asparagus officinalis</name>
    <name type="common">Garden asparagus</name>
    <dbReference type="NCBI Taxonomy" id="4686"/>
    <lineage>
        <taxon>Eukaryota</taxon>
        <taxon>Viridiplantae</taxon>
        <taxon>Streptophyta</taxon>
        <taxon>Embryophyta</taxon>
        <taxon>Tracheophyta</taxon>
        <taxon>Spermatophyta</taxon>
        <taxon>Magnoliopsida</taxon>
        <taxon>Liliopsida</taxon>
        <taxon>Asparagales</taxon>
        <taxon>Asparagaceae</taxon>
        <taxon>Asparagoideae</taxon>
        <taxon>Asparagus</taxon>
    </lineage>
</organism>
<keyword evidence="3" id="KW-1185">Reference proteome</keyword>
<reference evidence="3" key="1">
    <citation type="journal article" date="2017" name="Nat. Commun.">
        <title>The asparagus genome sheds light on the origin and evolution of a young Y chromosome.</title>
        <authorList>
            <person name="Harkess A."/>
            <person name="Zhou J."/>
            <person name="Xu C."/>
            <person name="Bowers J.E."/>
            <person name="Van der Hulst R."/>
            <person name="Ayyampalayam S."/>
            <person name="Mercati F."/>
            <person name="Riccardi P."/>
            <person name="McKain M.R."/>
            <person name="Kakrana A."/>
            <person name="Tang H."/>
            <person name="Ray J."/>
            <person name="Groenendijk J."/>
            <person name="Arikit S."/>
            <person name="Mathioni S.M."/>
            <person name="Nakano M."/>
            <person name="Shan H."/>
            <person name="Telgmann-Rauber A."/>
            <person name="Kanno A."/>
            <person name="Yue Z."/>
            <person name="Chen H."/>
            <person name="Li W."/>
            <person name="Chen Y."/>
            <person name="Xu X."/>
            <person name="Zhang Y."/>
            <person name="Luo S."/>
            <person name="Chen H."/>
            <person name="Gao J."/>
            <person name="Mao Z."/>
            <person name="Pires J.C."/>
            <person name="Luo M."/>
            <person name="Kudrna D."/>
            <person name="Wing R.A."/>
            <person name="Meyers B.C."/>
            <person name="Yi K."/>
            <person name="Kong H."/>
            <person name="Lavrijsen P."/>
            <person name="Sunseri F."/>
            <person name="Falavigna A."/>
            <person name="Ye Y."/>
            <person name="Leebens-Mack J.H."/>
            <person name="Chen G."/>
        </authorList>
    </citation>
    <scope>NUCLEOTIDE SEQUENCE [LARGE SCALE GENOMIC DNA]</scope>
    <source>
        <strain evidence="3">cv. DH0086</strain>
    </source>
</reference>
<dbReference type="EMBL" id="CM007383">
    <property type="protein sequence ID" value="ONK74132.1"/>
    <property type="molecule type" value="Genomic_DNA"/>
</dbReference>
<dbReference type="Proteomes" id="UP000243459">
    <property type="component" value="Chromosome 3"/>
</dbReference>
<accession>A0A5P1F7G9</accession>
<evidence type="ECO:0000256" key="1">
    <source>
        <dbReference type="SAM" id="MobiDB-lite"/>
    </source>
</evidence>
<evidence type="ECO:0000313" key="3">
    <source>
        <dbReference type="Proteomes" id="UP000243459"/>
    </source>
</evidence>
<evidence type="ECO:0000313" key="2">
    <source>
        <dbReference type="EMBL" id="ONK74132.1"/>
    </source>
</evidence>
<name>A0A5P1F7G9_ASPOF</name>
<dbReference type="AlphaFoldDB" id="A0A5P1F7G9"/>
<proteinExistence type="predicted"/>
<protein>
    <submittedName>
        <fullName evidence="2">Uncharacterized protein</fullName>
    </submittedName>
</protein>
<dbReference type="Gramene" id="ONK74132">
    <property type="protein sequence ID" value="ONK74132"/>
    <property type="gene ID" value="A4U43_C03F3100"/>
</dbReference>
<gene>
    <name evidence="2" type="ORF">A4U43_C03F3100</name>
</gene>
<sequence length="72" mass="7823">MAPCRAISKGRGTARETRRPRSDEVLAQLEIAIGKEPIPLDDKEEQVDYGHDDIDAYLTEPEDAGNLGDVGG</sequence>
<feature type="compositionally biased region" description="Basic and acidic residues" evidence="1">
    <location>
        <begin position="13"/>
        <end position="23"/>
    </location>
</feature>
<feature type="region of interest" description="Disordered" evidence="1">
    <location>
        <begin position="1"/>
        <end position="23"/>
    </location>
</feature>